<feature type="compositionally biased region" description="Basic and acidic residues" evidence="3">
    <location>
        <begin position="1"/>
        <end position="16"/>
    </location>
</feature>
<dbReference type="SUPFAM" id="SSF54928">
    <property type="entry name" value="RNA-binding domain, RBD"/>
    <property type="match status" value="1"/>
</dbReference>
<dbReference type="InterPro" id="IPR029043">
    <property type="entry name" value="GcvT/YgfZ_C"/>
</dbReference>
<dbReference type="Gene3D" id="3.50.50.60">
    <property type="entry name" value="FAD/NAD(P)-binding domain"/>
    <property type="match status" value="1"/>
</dbReference>
<dbReference type="InterPro" id="IPR013977">
    <property type="entry name" value="GcvT_C"/>
</dbReference>
<feature type="domain" description="RRM" evidence="4">
    <location>
        <begin position="1154"/>
        <end position="1262"/>
    </location>
</feature>
<accession>A0ABN9Q2I7</accession>
<dbReference type="InterPro" id="IPR036188">
    <property type="entry name" value="FAD/NAD-bd_sf"/>
</dbReference>
<dbReference type="SUPFAM" id="SSF54373">
    <property type="entry name" value="FAD-linked reductases, C-terminal domain"/>
    <property type="match status" value="1"/>
</dbReference>
<feature type="compositionally biased region" description="Basic residues" evidence="3">
    <location>
        <begin position="28"/>
        <end position="39"/>
    </location>
</feature>
<comment type="caution">
    <text evidence="5">The sequence shown here is derived from an EMBL/GenBank/DDBJ whole genome shotgun (WGS) entry which is preliminary data.</text>
</comment>
<evidence type="ECO:0000256" key="3">
    <source>
        <dbReference type="SAM" id="MobiDB-lite"/>
    </source>
</evidence>
<feature type="region of interest" description="Disordered" evidence="3">
    <location>
        <begin position="1"/>
        <end position="39"/>
    </location>
</feature>
<dbReference type="Gene3D" id="3.30.70.330">
    <property type="match status" value="1"/>
</dbReference>
<dbReference type="InterPro" id="IPR000504">
    <property type="entry name" value="RRM_dom"/>
</dbReference>
<dbReference type="InterPro" id="IPR027266">
    <property type="entry name" value="TrmE/GcvT-like"/>
</dbReference>
<feature type="region of interest" description="Disordered" evidence="3">
    <location>
        <begin position="1069"/>
        <end position="1148"/>
    </location>
</feature>
<keyword evidence="6" id="KW-1185">Reference proteome</keyword>
<evidence type="ECO:0000256" key="2">
    <source>
        <dbReference type="PROSITE-ProRule" id="PRU00176"/>
    </source>
</evidence>
<reference evidence="5" key="1">
    <citation type="submission" date="2023-10" db="EMBL/GenBank/DDBJ databases">
        <authorList>
            <person name="Chen Y."/>
            <person name="Shah S."/>
            <person name="Dougan E. K."/>
            <person name="Thang M."/>
            <person name="Chan C."/>
        </authorList>
    </citation>
    <scope>NUCLEOTIDE SEQUENCE [LARGE SCALE GENOMIC DNA]</scope>
</reference>
<dbReference type="Gene3D" id="3.30.70.1400">
    <property type="entry name" value="Aminomethyltransferase beta-barrel domains"/>
    <property type="match status" value="1"/>
</dbReference>
<dbReference type="EMBL" id="CAUYUJ010002237">
    <property type="protein sequence ID" value="CAK0799883.1"/>
    <property type="molecule type" value="Genomic_DNA"/>
</dbReference>
<dbReference type="PROSITE" id="PS50102">
    <property type="entry name" value="RRM"/>
    <property type="match status" value="1"/>
</dbReference>
<dbReference type="SUPFAM" id="SSF103025">
    <property type="entry name" value="Folate-binding domain"/>
    <property type="match status" value="1"/>
</dbReference>
<dbReference type="Gene3D" id="3.30.9.10">
    <property type="entry name" value="D-Amino Acid Oxidase, subunit A, domain 2"/>
    <property type="match status" value="1"/>
</dbReference>
<dbReference type="Proteomes" id="UP001189429">
    <property type="component" value="Unassembled WGS sequence"/>
</dbReference>
<dbReference type="PANTHER" id="PTHR43757">
    <property type="entry name" value="AMINOMETHYLTRANSFERASE"/>
    <property type="match status" value="1"/>
</dbReference>
<name>A0ABN9Q2I7_9DINO</name>
<dbReference type="InterPro" id="IPR006076">
    <property type="entry name" value="FAD-dep_OxRdtase"/>
</dbReference>
<dbReference type="Pfam" id="PF01571">
    <property type="entry name" value="GCV_T"/>
    <property type="match status" value="1"/>
</dbReference>
<sequence>MQTDHLAKDLHRKDAPDDLQEAWNDPSHKKKNKRMKRQQMHREVTCAVQLVERLGLWVNGRDEAGFMAQVWQEASELVRLPLGGRLLRTIGGVYENYADQFFMNLRGVAGVSTAWALSQRGQSVLLLEQNSLTSGSTWHAAGLCTHFKGSPAIAQLSYFGRETFLQLEREGEQIGWHQTGSLGIARSPAFARILLNSVVVGRELGHEHRVLCGPEGLAEVQRDIHPFVANPRDDFVLAVHSPNDGIVNPADATLALARRARRQGVEIWENAECVDMRLSGRQVRSVVVNSREHGRGVAVECGAVVLAASAWMRGLGKRLTRALVEAGEIVDARRENAEIPLGYAPHQYTIFEPIPGVSNRLPVIREYDHKYYCKPEVGSFMLGVFEGQPIPTTPDFILQRSLSGIVPSDAANEVFEEDVDKAGAWFEGALENLPVLQATGIHRWLHGPDTHSPDHGFLLGPLLALDNAFVASGFNSQGVQTGPGVGTALAQWILDGYPSERDFAHHFEGQSAGRVSAWSASSDAWVTYRALECYGATYAPTFPREQDETCRGEARRSALHERTRQSNGIFGEGYGWERPMYFVSDEEMAEIRRGVCVAGGSSNTPLGPQNRWEELSPPESRGTAVTIPREHYSYDAEDSGFFRWERAEALHCRSEVAAFDMSPFGKVLVEGPGAEELVDAAIGGNVASVYLNEKTGLMNGDLTVARLPDDSLYCVVPAADEQRFLAQLRRAKAALPLSAARFSLVTERFATLAVMGPKSRLLLSAAYPRTDFSNEAFPFGTLQCLAEGVRALRVSFSGELGWELHVDSECADAVAVYDHVFATARAARAPALPLRDGGMFALLESLRIERGFVHNGHDTHPFATPHECGLGFAVDLEKPFFLGQAALAARSPKRLRKRLVSVEFPKSGPEVLYRHGKAVGHLTSGGFSHVLGRPIGLGFVSLEEKPEQLSVKKFVEEARRYSVEMTSSRGGIVRVPVRVVLGPLVDPRGRRAQGDYGELGRFCARLGRRTALQGAAAFARWPGEEGERLRAALRRRAAGVATDRRDTCEPVLLEATGVAKEQHEVNVVSYESGTKKHEPNTTRYEGGAVKLEPDDIGYGARRDGSGGQDTRAAAAPQRSGAQQASRGVGRECEKGQQWHPSGKDVDEPMSSATNQVFVGNLFCDVDWHGLKDYMNQAGSGEFGRVLTEGGIVYGRSVGYGHVRFSTEKETNKAIVTPDETELKNQRIPDLLQLISARENSRQRSGRQRAERGGLVRVQAASSMARSAYAVKRMHDQVSAEPPAQAKPDLASQTELLNDSLPVFLQTIWDVSVMDIESTLWAVCDKVLKDISVPWQIRCRSGRMRFAGWGAPSATRGRRSTPT</sequence>
<dbReference type="InterPro" id="IPR006222">
    <property type="entry name" value="GCVT_N"/>
</dbReference>
<keyword evidence="2" id="KW-0694">RNA-binding</keyword>
<dbReference type="InterPro" id="IPR035979">
    <property type="entry name" value="RBD_domain_sf"/>
</dbReference>
<organism evidence="5 6">
    <name type="scientific">Prorocentrum cordatum</name>
    <dbReference type="NCBI Taxonomy" id="2364126"/>
    <lineage>
        <taxon>Eukaryota</taxon>
        <taxon>Sar</taxon>
        <taxon>Alveolata</taxon>
        <taxon>Dinophyceae</taxon>
        <taxon>Prorocentrales</taxon>
        <taxon>Prorocentraceae</taxon>
        <taxon>Prorocentrum</taxon>
    </lineage>
</organism>
<dbReference type="InterPro" id="IPR028896">
    <property type="entry name" value="GcvT/YgfZ/DmdA"/>
</dbReference>
<evidence type="ECO:0000313" key="6">
    <source>
        <dbReference type="Proteomes" id="UP001189429"/>
    </source>
</evidence>
<evidence type="ECO:0000313" key="5">
    <source>
        <dbReference type="EMBL" id="CAK0799883.1"/>
    </source>
</evidence>
<feature type="region of interest" description="Disordered" evidence="3">
    <location>
        <begin position="600"/>
        <end position="623"/>
    </location>
</feature>
<feature type="compositionally biased region" description="Basic and acidic residues" evidence="3">
    <location>
        <begin position="1128"/>
        <end position="1146"/>
    </location>
</feature>
<dbReference type="PANTHER" id="PTHR43757:SF2">
    <property type="entry name" value="AMINOMETHYLTRANSFERASE, MITOCHONDRIAL"/>
    <property type="match status" value="1"/>
</dbReference>
<dbReference type="SUPFAM" id="SSF101790">
    <property type="entry name" value="Aminomethyltransferase beta-barrel domain"/>
    <property type="match status" value="1"/>
</dbReference>
<dbReference type="SUPFAM" id="SSF51905">
    <property type="entry name" value="FAD/NAD(P)-binding domain"/>
    <property type="match status" value="1"/>
</dbReference>
<proteinExistence type="inferred from homology"/>
<dbReference type="Pfam" id="PF01266">
    <property type="entry name" value="DAO"/>
    <property type="match status" value="1"/>
</dbReference>
<comment type="similarity">
    <text evidence="1">Belongs to the GcvT family.</text>
</comment>
<gene>
    <name evidence="5" type="ORF">PCOR1329_LOCUS8204</name>
</gene>
<dbReference type="Pfam" id="PF00076">
    <property type="entry name" value="RRM_1"/>
    <property type="match status" value="1"/>
</dbReference>
<protein>
    <recommendedName>
        <fullName evidence="4">RRM domain-containing protein</fullName>
    </recommendedName>
</protein>
<dbReference type="InterPro" id="IPR012677">
    <property type="entry name" value="Nucleotide-bd_a/b_plait_sf"/>
</dbReference>
<evidence type="ECO:0000259" key="4">
    <source>
        <dbReference type="PROSITE" id="PS50102"/>
    </source>
</evidence>
<dbReference type="Pfam" id="PF08669">
    <property type="entry name" value="GCV_T_C"/>
    <property type="match status" value="1"/>
</dbReference>
<dbReference type="InterPro" id="IPR026894">
    <property type="entry name" value="DnaJ_X"/>
</dbReference>
<dbReference type="Gene3D" id="2.40.30.110">
    <property type="entry name" value="Aminomethyltransferase beta-barrel domains"/>
    <property type="match status" value="1"/>
</dbReference>
<dbReference type="Pfam" id="PF14308">
    <property type="entry name" value="DnaJ-X"/>
    <property type="match status" value="1"/>
</dbReference>
<dbReference type="Gene3D" id="3.30.1360.120">
    <property type="entry name" value="Probable tRNA modification gtpase trme, domain 1"/>
    <property type="match status" value="1"/>
</dbReference>
<evidence type="ECO:0000256" key="1">
    <source>
        <dbReference type="ARBA" id="ARBA00008609"/>
    </source>
</evidence>